<dbReference type="InParanoid" id="A0A151Z3N7"/>
<dbReference type="GO" id="GO:0006284">
    <property type="term" value="P:base-excision repair"/>
    <property type="evidence" value="ECO:0007669"/>
    <property type="project" value="InterPro"/>
</dbReference>
<feature type="binding site" evidence="1">
    <location>
        <position position="181"/>
    </location>
    <ligand>
        <name>Zn(2+)</name>
        <dbReference type="ChEBI" id="CHEBI:29105"/>
    </ligand>
</feature>
<dbReference type="InterPro" id="IPR011257">
    <property type="entry name" value="DNA_glycosylase"/>
</dbReference>
<dbReference type="GO" id="GO:0008725">
    <property type="term" value="F:DNA-3-methyladenine glycosylase activity"/>
    <property type="evidence" value="ECO:0007669"/>
    <property type="project" value="InterPro"/>
</dbReference>
<dbReference type="AlphaFoldDB" id="A0A151Z3N7"/>
<evidence type="ECO:0000256" key="2">
    <source>
        <dbReference type="SAM" id="MobiDB-lite"/>
    </source>
</evidence>
<dbReference type="Pfam" id="PF03352">
    <property type="entry name" value="Adenine_glyco"/>
    <property type="match status" value="1"/>
</dbReference>
<feature type="binding site" evidence="1">
    <location>
        <position position="7"/>
    </location>
    <ligand>
        <name>Zn(2+)</name>
        <dbReference type="ChEBI" id="CHEBI:29105"/>
    </ligand>
</feature>
<comment type="caution">
    <text evidence="3">The sequence shown here is derived from an EMBL/GenBank/DDBJ whole genome shotgun (WGS) entry which is preliminary data.</text>
</comment>
<feature type="binding site" evidence="1">
    <location>
        <position position="177"/>
    </location>
    <ligand>
        <name>Zn(2+)</name>
        <dbReference type="ChEBI" id="CHEBI:29105"/>
    </ligand>
</feature>
<feature type="compositionally biased region" description="Basic residues" evidence="2">
    <location>
        <begin position="254"/>
        <end position="268"/>
    </location>
</feature>
<dbReference type="OrthoDB" id="3941538at2759"/>
<keyword evidence="1" id="KW-0862">Zinc</keyword>
<dbReference type="InterPro" id="IPR052891">
    <property type="entry name" value="DNA-3mA_glycosylase"/>
</dbReference>
<evidence type="ECO:0000313" key="3">
    <source>
        <dbReference type="EMBL" id="KYQ88558.1"/>
    </source>
</evidence>
<dbReference type="OMA" id="HMQATGM"/>
<protein>
    <submittedName>
        <fullName evidence="3">DNA-3-methyladenine glycosylase I</fullName>
    </submittedName>
</protein>
<keyword evidence="4" id="KW-1185">Reference proteome</keyword>
<keyword evidence="1" id="KW-0479">Metal-binding</keyword>
<dbReference type="PANTHER" id="PTHR30037:SF4">
    <property type="entry name" value="DNA-3-METHYLADENINE GLYCOSYLASE I"/>
    <property type="match status" value="1"/>
</dbReference>
<dbReference type="SUPFAM" id="SSF48150">
    <property type="entry name" value="DNA-glycosylase"/>
    <property type="match status" value="1"/>
</dbReference>
<dbReference type="GO" id="GO:0046872">
    <property type="term" value="F:metal ion binding"/>
    <property type="evidence" value="ECO:0007669"/>
    <property type="project" value="UniProtKB-KW"/>
</dbReference>
<feature type="region of interest" description="Disordered" evidence="2">
    <location>
        <begin position="222"/>
        <end position="268"/>
    </location>
</feature>
<dbReference type="InterPro" id="IPR005019">
    <property type="entry name" value="Adenine_glyco"/>
</dbReference>
<accession>A0A151Z3N7</accession>
<dbReference type="Gene3D" id="1.10.340.30">
    <property type="entry name" value="Hypothetical protein, domain 2"/>
    <property type="match status" value="1"/>
</dbReference>
<name>A0A151Z3N7_TIELA</name>
<organism evidence="3 4">
    <name type="scientific">Tieghemostelium lacteum</name>
    <name type="common">Slime mold</name>
    <name type="synonym">Dictyostelium lacteum</name>
    <dbReference type="NCBI Taxonomy" id="361077"/>
    <lineage>
        <taxon>Eukaryota</taxon>
        <taxon>Amoebozoa</taxon>
        <taxon>Evosea</taxon>
        <taxon>Eumycetozoa</taxon>
        <taxon>Dictyostelia</taxon>
        <taxon>Dictyosteliales</taxon>
        <taxon>Raperosteliaceae</taxon>
        <taxon>Tieghemostelium</taxon>
    </lineage>
</organism>
<feature type="binding site" evidence="1">
    <location>
        <position position="22"/>
    </location>
    <ligand>
        <name>Zn(2+)</name>
        <dbReference type="ChEBI" id="CHEBI:29105"/>
    </ligand>
</feature>
<evidence type="ECO:0000313" key="4">
    <source>
        <dbReference type="Proteomes" id="UP000076078"/>
    </source>
</evidence>
<reference evidence="3 4" key="1">
    <citation type="submission" date="2015-12" db="EMBL/GenBank/DDBJ databases">
        <title>Dictyostelia acquired genes for synthesis and detection of signals that induce cell-type specialization by lateral gene transfer from prokaryotes.</title>
        <authorList>
            <person name="Gloeckner G."/>
            <person name="Schaap P."/>
        </authorList>
    </citation>
    <scope>NUCLEOTIDE SEQUENCE [LARGE SCALE GENOMIC DNA]</scope>
    <source>
        <strain evidence="3 4">TK</strain>
    </source>
</reference>
<gene>
    <name evidence="3" type="ORF">DLAC_11287</name>
</gene>
<dbReference type="PANTHER" id="PTHR30037">
    <property type="entry name" value="DNA-3-METHYLADENINE GLYCOSYLASE 1"/>
    <property type="match status" value="1"/>
</dbReference>
<sequence length="268" mass="30641">MQTIKRCKWISNVVDVQYLKYHDTEWGQPMHDDVKLFESICLEGQSCGLSWLTILKKREDYRKAFHNFDPEKISKMTEKDIDILMKHPALIKNRPKLNSVVDNSKVFQKMKESNESFSKYLWSFVNHKTIHNNDSNRITTSPQSDAMAASLKKKGFKFIGTTTCYAFMQHAGMCNDHCSDCHYNPLKSSSTTSNVTTTKSLDISITNVEVKMIDEAQENLENDIDEDVSSSPTIVVKKAPKIKKTKDTPVPKKPVNRKKKATVSKKAK</sequence>
<dbReference type="Proteomes" id="UP000076078">
    <property type="component" value="Unassembled WGS sequence"/>
</dbReference>
<proteinExistence type="predicted"/>
<evidence type="ECO:0000256" key="1">
    <source>
        <dbReference type="PIRSR" id="PIRSR605019-1"/>
    </source>
</evidence>
<dbReference type="EMBL" id="LODT01000051">
    <property type="protein sequence ID" value="KYQ88558.1"/>
    <property type="molecule type" value="Genomic_DNA"/>
</dbReference>